<evidence type="ECO:0008006" key="3">
    <source>
        <dbReference type="Google" id="ProtNLM"/>
    </source>
</evidence>
<dbReference type="InterPro" id="IPR036397">
    <property type="entry name" value="RNaseH_sf"/>
</dbReference>
<sequence length="111" mass="12780">MDLREVGYDDRKWINLAQDRDRWRTYTINAVRYVQTVLKLRRALCVKRPGKKIALQHDNAWPHTDHVTVEKIGTFGWETLPLSPYSPDLAQSDYHLLGSVKGSCGANATKR</sequence>
<dbReference type="EMBL" id="JAJSOF020000011">
    <property type="protein sequence ID" value="KAJ4444499.1"/>
    <property type="molecule type" value="Genomic_DNA"/>
</dbReference>
<evidence type="ECO:0000313" key="1">
    <source>
        <dbReference type="EMBL" id="KAJ4444499.1"/>
    </source>
</evidence>
<dbReference type="InterPro" id="IPR052709">
    <property type="entry name" value="Transposase-MT_Hybrid"/>
</dbReference>
<evidence type="ECO:0000313" key="2">
    <source>
        <dbReference type="Proteomes" id="UP001148838"/>
    </source>
</evidence>
<keyword evidence="2" id="KW-1185">Reference proteome</keyword>
<dbReference type="PANTHER" id="PTHR46060:SF1">
    <property type="entry name" value="MARINER MOS1 TRANSPOSASE-LIKE PROTEIN"/>
    <property type="match status" value="1"/>
</dbReference>
<reference evidence="1 2" key="1">
    <citation type="journal article" date="2022" name="Allergy">
        <title>Genome assembly and annotation of Periplaneta americana reveal a comprehensive cockroach allergen profile.</title>
        <authorList>
            <person name="Wang L."/>
            <person name="Xiong Q."/>
            <person name="Saelim N."/>
            <person name="Wang L."/>
            <person name="Nong W."/>
            <person name="Wan A.T."/>
            <person name="Shi M."/>
            <person name="Liu X."/>
            <person name="Cao Q."/>
            <person name="Hui J.H.L."/>
            <person name="Sookrung N."/>
            <person name="Leung T.F."/>
            <person name="Tungtrongchitr A."/>
            <person name="Tsui S.K.W."/>
        </authorList>
    </citation>
    <scope>NUCLEOTIDE SEQUENCE [LARGE SCALE GENOMIC DNA]</scope>
    <source>
        <strain evidence="1">PWHHKU_190912</strain>
    </source>
</reference>
<comment type="caution">
    <text evidence="1">The sequence shown here is derived from an EMBL/GenBank/DDBJ whole genome shotgun (WGS) entry which is preliminary data.</text>
</comment>
<accession>A0ABQ8TEW6</accession>
<dbReference type="PANTHER" id="PTHR46060">
    <property type="entry name" value="MARINER MOS1 TRANSPOSASE-LIKE PROTEIN"/>
    <property type="match status" value="1"/>
</dbReference>
<gene>
    <name evidence="1" type="ORF">ANN_06291</name>
</gene>
<name>A0ABQ8TEW6_PERAM</name>
<dbReference type="Proteomes" id="UP001148838">
    <property type="component" value="Unassembled WGS sequence"/>
</dbReference>
<dbReference type="Gene3D" id="3.30.420.10">
    <property type="entry name" value="Ribonuclease H-like superfamily/Ribonuclease H"/>
    <property type="match status" value="1"/>
</dbReference>
<proteinExistence type="predicted"/>
<organism evidence="1 2">
    <name type="scientific">Periplaneta americana</name>
    <name type="common">American cockroach</name>
    <name type="synonym">Blatta americana</name>
    <dbReference type="NCBI Taxonomy" id="6978"/>
    <lineage>
        <taxon>Eukaryota</taxon>
        <taxon>Metazoa</taxon>
        <taxon>Ecdysozoa</taxon>
        <taxon>Arthropoda</taxon>
        <taxon>Hexapoda</taxon>
        <taxon>Insecta</taxon>
        <taxon>Pterygota</taxon>
        <taxon>Neoptera</taxon>
        <taxon>Polyneoptera</taxon>
        <taxon>Dictyoptera</taxon>
        <taxon>Blattodea</taxon>
        <taxon>Blattoidea</taxon>
        <taxon>Blattidae</taxon>
        <taxon>Blattinae</taxon>
        <taxon>Periplaneta</taxon>
    </lineage>
</organism>
<protein>
    <recommendedName>
        <fullName evidence="3">Histone-lysine N-methyltransferase SETMAR</fullName>
    </recommendedName>
</protein>